<dbReference type="GO" id="GO:0005615">
    <property type="term" value="C:extracellular space"/>
    <property type="evidence" value="ECO:0007669"/>
    <property type="project" value="TreeGrafter"/>
</dbReference>
<evidence type="ECO:0000256" key="4">
    <source>
        <dbReference type="RuleBase" id="RU000685"/>
    </source>
</evidence>
<evidence type="ECO:0000259" key="6">
    <source>
        <dbReference type="PROSITE" id="PS51842"/>
    </source>
</evidence>
<dbReference type="PROSITE" id="PS51842">
    <property type="entry name" value="IF_ROD_2"/>
    <property type="match status" value="1"/>
</dbReference>
<dbReference type="GO" id="GO:0045095">
    <property type="term" value="C:keratin filament"/>
    <property type="evidence" value="ECO:0007669"/>
    <property type="project" value="InterPro"/>
</dbReference>
<evidence type="ECO:0000256" key="2">
    <source>
        <dbReference type="ARBA" id="ARBA00023054"/>
    </source>
</evidence>
<feature type="coiled-coil region" evidence="5">
    <location>
        <begin position="280"/>
        <end position="360"/>
    </location>
</feature>
<dbReference type="PANTHER" id="PTHR45616:SF59">
    <property type="entry name" value="KERATIN, TYPE II CYTOSKELETAL 8"/>
    <property type="match status" value="1"/>
</dbReference>
<dbReference type="PANTHER" id="PTHR45616">
    <property type="entry name" value="GATA-TYPE DOMAIN-CONTAINING PROTEIN"/>
    <property type="match status" value="1"/>
</dbReference>
<dbReference type="PRINTS" id="PR01276">
    <property type="entry name" value="TYPE2KERATIN"/>
</dbReference>
<dbReference type="AlphaFoldDB" id="A0A8C6TSL0"/>
<dbReference type="GO" id="GO:0045109">
    <property type="term" value="P:intermediate filament organization"/>
    <property type="evidence" value="ECO:0007669"/>
    <property type="project" value="TreeGrafter"/>
</dbReference>
<name>A0A8C6TSL0_9GOBI</name>
<dbReference type="FunFam" id="1.20.5.500:FF:000001">
    <property type="entry name" value="Type II keratin 23"/>
    <property type="match status" value="1"/>
</dbReference>
<dbReference type="Gene3D" id="1.20.5.170">
    <property type="match status" value="1"/>
</dbReference>
<dbReference type="InterPro" id="IPR032444">
    <property type="entry name" value="Keratin_2_head"/>
</dbReference>
<feature type="coiled-coil region" evidence="5">
    <location>
        <begin position="124"/>
        <end position="214"/>
    </location>
</feature>
<dbReference type="SMART" id="SM01391">
    <property type="entry name" value="Filament"/>
    <property type="match status" value="1"/>
</dbReference>
<evidence type="ECO:0000256" key="3">
    <source>
        <dbReference type="ARBA" id="ARBA00061646"/>
    </source>
</evidence>
<evidence type="ECO:0000256" key="5">
    <source>
        <dbReference type="SAM" id="Coils"/>
    </source>
</evidence>
<dbReference type="Ensembl" id="ENSNMLT00000028865.1">
    <property type="protein sequence ID" value="ENSNMLP00000025827.1"/>
    <property type="gene ID" value="ENSNMLG00000016291.1"/>
</dbReference>
<accession>A0A8C6TSL0</accession>
<dbReference type="Gene3D" id="1.20.5.1160">
    <property type="entry name" value="Vasodilator-stimulated phosphoprotein"/>
    <property type="match status" value="1"/>
</dbReference>
<dbReference type="Pfam" id="PF16208">
    <property type="entry name" value="Keratin_2_head"/>
    <property type="match status" value="1"/>
</dbReference>
<dbReference type="InterPro" id="IPR039008">
    <property type="entry name" value="IF_rod_dom"/>
</dbReference>
<evidence type="ECO:0000313" key="8">
    <source>
        <dbReference type="Proteomes" id="UP000694523"/>
    </source>
</evidence>
<dbReference type="Pfam" id="PF00038">
    <property type="entry name" value="Filament"/>
    <property type="match status" value="1"/>
</dbReference>
<dbReference type="GO" id="GO:0031424">
    <property type="term" value="P:keratinization"/>
    <property type="evidence" value="ECO:0007669"/>
    <property type="project" value="TreeGrafter"/>
</dbReference>
<sequence>LSVSRTTTSYSVRSSTAPRNFSSLSYSAPGAGVGRKSASSAPITAVTVNRSLLAPLNLEIDPNIQVVRTHEKDQIKTLNNRFASFIDKVRFLEQQNKMLETKWNLLQGQTTTRSNIDAMFEAYITNLRRQLDSLGNDKMKLEADLHNMQGLVEDFKNKYEDEINKRTECENDFVLIKKDVDEAYMNKVELEAKLESLTDEINFLRSIYEEELRELQSQIKDTSVIVEMDNSRSLDMDAIVAEVRAQYEDIANRSRAEAETWYKSKYEEMQTSVNRYGDDLRSTRTEIADLNRMIQRLTSEIDAVKGQRGNLEAQIAEAEERGEMAVKDAKARIKDLEDALQRAKQDMARQIREYQDLMNVKLALDIEIATYRKLLEGEEDRLATGIKAINISQQSSNYGGYPMESMKSNYSSGYSSGFSGGYSSGGAGGYGSGGGGYGSGGMGYGSGFSSGSGSGYSTTTQSKKNVVIKMIETRDGKVVSESSEVIED</sequence>
<comment type="similarity">
    <text evidence="3 4">Belongs to the intermediate filament family.</text>
</comment>
<evidence type="ECO:0000313" key="7">
    <source>
        <dbReference type="Ensembl" id="ENSNMLP00000025827.1"/>
    </source>
</evidence>
<evidence type="ECO:0000256" key="1">
    <source>
        <dbReference type="ARBA" id="ARBA00022754"/>
    </source>
</evidence>
<dbReference type="Gene3D" id="1.20.5.500">
    <property type="entry name" value="Single helix bin"/>
    <property type="match status" value="1"/>
</dbReference>
<dbReference type="SUPFAM" id="SSF64593">
    <property type="entry name" value="Intermediate filament protein, coiled coil region"/>
    <property type="match status" value="3"/>
</dbReference>
<keyword evidence="1 4" id="KW-0403">Intermediate filament</keyword>
<feature type="domain" description="IF rod" evidence="6">
    <location>
        <begin position="71"/>
        <end position="382"/>
    </location>
</feature>
<dbReference type="Proteomes" id="UP000694523">
    <property type="component" value="Unplaced"/>
</dbReference>
<dbReference type="FunFam" id="1.20.5.170:FF:000004">
    <property type="entry name" value="Keratin, type II cytoskeletal 5"/>
    <property type="match status" value="1"/>
</dbReference>
<protein>
    <submittedName>
        <fullName evidence="7">Keratin 8</fullName>
    </submittedName>
</protein>
<reference evidence="7" key="1">
    <citation type="submission" date="2025-08" db="UniProtKB">
        <authorList>
            <consortium name="Ensembl"/>
        </authorList>
    </citation>
    <scope>IDENTIFICATION</scope>
</reference>
<dbReference type="FunFam" id="1.20.5.1160:FF:000001">
    <property type="entry name" value="Keratin type II"/>
    <property type="match status" value="1"/>
</dbReference>
<proteinExistence type="inferred from homology"/>
<dbReference type="InterPro" id="IPR003054">
    <property type="entry name" value="Keratin_II"/>
</dbReference>
<keyword evidence="8" id="KW-1185">Reference proteome</keyword>
<dbReference type="InterPro" id="IPR018039">
    <property type="entry name" value="IF_conserved"/>
</dbReference>
<dbReference type="GO" id="GO:0030280">
    <property type="term" value="F:structural constituent of skin epidermis"/>
    <property type="evidence" value="ECO:0007669"/>
    <property type="project" value="TreeGrafter"/>
</dbReference>
<dbReference type="PROSITE" id="PS00226">
    <property type="entry name" value="IF_ROD_1"/>
    <property type="match status" value="1"/>
</dbReference>
<keyword evidence="2 5" id="KW-0175">Coiled coil</keyword>
<organism evidence="7 8">
    <name type="scientific">Neogobius melanostomus</name>
    <name type="common">round goby</name>
    <dbReference type="NCBI Taxonomy" id="47308"/>
    <lineage>
        <taxon>Eukaryota</taxon>
        <taxon>Metazoa</taxon>
        <taxon>Chordata</taxon>
        <taxon>Craniata</taxon>
        <taxon>Vertebrata</taxon>
        <taxon>Euteleostomi</taxon>
        <taxon>Actinopterygii</taxon>
        <taxon>Neopterygii</taxon>
        <taxon>Teleostei</taxon>
        <taxon>Neoteleostei</taxon>
        <taxon>Acanthomorphata</taxon>
        <taxon>Gobiaria</taxon>
        <taxon>Gobiiformes</taxon>
        <taxon>Gobioidei</taxon>
        <taxon>Gobiidae</taxon>
        <taxon>Benthophilinae</taxon>
        <taxon>Neogobiini</taxon>
        <taxon>Neogobius</taxon>
    </lineage>
</organism>
<reference evidence="7" key="2">
    <citation type="submission" date="2025-09" db="UniProtKB">
        <authorList>
            <consortium name="Ensembl"/>
        </authorList>
    </citation>
    <scope>IDENTIFICATION</scope>
</reference>